<protein>
    <submittedName>
        <fullName evidence="1">Uncharacterized protein</fullName>
    </submittedName>
</protein>
<reference evidence="1" key="1">
    <citation type="journal article" date="2015" name="Nature">
        <title>Complex archaea that bridge the gap between prokaryotes and eukaryotes.</title>
        <authorList>
            <person name="Spang A."/>
            <person name="Saw J.H."/>
            <person name="Jorgensen S.L."/>
            <person name="Zaremba-Niedzwiedzka K."/>
            <person name="Martijn J."/>
            <person name="Lind A.E."/>
            <person name="van Eijk R."/>
            <person name="Schleper C."/>
            <person name="Guy L."/>
            <person name="Ettema T.J."/>
        </authorList>
    </citation>
    <scope>NUCLEOTIDE SEQUENCE</scope>
</reference>
<accession>A0A0F9KKZ7</accession>
<sequence length="36" mass="4465">MNKQHPLSYLKSRQLKVLPNLERMKLIVKVTFLRWR</sequence>
<dbReference type="AlphaFoldDB" id="A0A0F9KKZ7"/>
<evidence type="ECO:0000313" key="1">
    <source>
        <dbReference type="EMBL" id="KKM82638.1"/>
    </source>
</evidence>
<organism evidence="1">
    <name type="scientific">marine sediment metagenome</name>
    <dbReference type="NCBI Taxonomy" id="412755"/>
    <lineage>
        <taxon>unclassified sequences</taxon>
        <taxon>metagenomes</taxon>
        <taxon>ecological metagenomes</taxon>
    </lineage>
</organism>
<name>A0A0F9KKZ7_9ZZZZ</name>
<dbReference type="EMBL" id="LAZR01007832">
    <property type="protein sequence ID" value="KKM82638.1"/>
    <property type="molecule type" value="Genomic_DNA"/>
</dbReference>
<proteinExistence type="predicted"/>
<comment type="caution">
    <text evidence="1">The sequence shown here is derived from an EMBL/GenBank/DDBJ whole genome shotgun (WGS) entry which is preliminary data.</text>
</comment>
<gene>
    <name evidence="1" type="ORF">LCGC14_1317500</name>
</gene>